<protein>
    <submittedName>
        <fullName evidence="1">Uncharacterized protein</fullName>
    </submittedName>
</protein>
<comment type="caution">
    <text evidence="1">The sequence shown here is derived from an EMBL/GenBank/DDBJ whole genome shotgun (WGS) entry which is preliminary data.</text>
</comment>
<proteinExistence type="predicted"/>
<evidence type="ECO:0000313" key="2">
    <source>
        <dbReference type="Proteomes" id="UP001638806"/>
    </source>
</evidence>
<organism evidence="1 2">
    <name type="scientific">Purpureocillium lilacinum</name>
    <name type="common">Paecilomyces lilacinus</name>
    <dbReference type="NCBI Taxonomy" id="33203"/>
    <lineage>
        <taxon>Eukaryota</taxon>
        <taxon>Fungi</taxon>
        <taxon>Dikarya</taxon>
        <taxon>Ascomycota</taxon>
        <taxon>Pezizomycotina</taxon>
        <taxon>Sordariomycetes</taxon>
        <taxon>Hypocreomycetidae</taxon>
        <taxon>Hypocreales</taxon>
        <taxon>Ophiocordycipitaceae</taxon>
        <taxon>Purpureocillium</taxon>
    </lineage>
</organism>
<accession>A0ACC4DG60</accession>
<reference evidence="1" key="1">
    <citation type="submission" date="2024-12" db="EMBL/GenBank/DDBJ databases">
        <title>Comparative genomics and development of molecular markers within Purpureocillium lilacinum and among Purpureocillium species.</title>
        <authorList>
            <person name="Yeh Z.-Y."/>
            <person name="Ni N.-T."/>
            <person name="Lo P.-H."/>
            <person name="Mushyakhwo K."/>
            <person name="Lin C.-F."/>
            <person name="Nai Y.-S."/>
        </authorList>
    </citation>
    <scope>NUCLEOTIDE SEQUENCE</scope>
    <source>
        <strain evidence="1">NCHU-NPUST-175</strain>
    </source>
</reference>
<name>A0ACC4DG60_PURLI</name>
<keyword evidence="2" id="KW-1185">Reference proteome</keyword>
<gene>
    <name evidence="1" type="ORF">ACCO45_010943</name>
</gene>
<dbReference type="Proteomes" id="UP001638806">
    <property type="component" value="Unassembled WGS sequence"/>
</dbReference>
<dbReference type="EMBL" id="JBGNUJ010000010">
    <property type="protein sequence ID" value="KAL3955380.1"/>
    <property type="molecule type" value="Genomic_DNA"/>
</dbReference>
<sequence>MRRVQCPKSVAIIRLNLGSRDPIAFVRAMRPLVDHPQPLNDALVLKIVRVADLESQPTEDLLAPAVGLVRVGDEATRSMLLHSPRHDHLGGTSCEATAAKRRVQPVAQFNHFLPMGSASPLESRPPFAYNSAALVVVASRTQV</sequence>
<evidence type="ECO:0000313" key="1">
    <source>
        <dbReference type="EMBL" id="KAL3955380.1"/>
    </source>
</evidence>